<evidence type="ECO:0000256" key="3">
    <source>
        <dbReference type="ARBA" id="ARBA00023125"/>
    </source>
</evidence>
<dbReference type="InterPro" id="IPR036388">
    <property type="entry name" value="WH-like_DNA-bd_sf"/>
</dbReference>
<dbReference type="InterPro" id="IPR000943">
    <property type="entry name" value="RNA_pol_sigma70"/>
</dbReference>
<dbReference type="InterPro" id="IPR050239">
    <property type="entry name" value="Sigma-70_RNA_pol_init_factors"/>
</dbReference>
<dbReference type="InterPro" id="IPR013325">
    <property type="entry name" value="RNA_pol_sigma_r2"/>
</dbReference>
<keyword evidence="1" id="KW-0805">Transcription regulation</keyword>
<protein>
    <submittedName>
        <fullName evidence="6">RNA polymerase sporulation-specific sigma factor</fullName>
    </submittedName>
</protein>
<accession>A0A2T0LC08</accession>
<dbReference type="Gene3D" id="1.10.1740.10">
    <property type="match status" value="1"/>
</dbReference>
<reference evidence="6 7" key="1">
    <citation type="submission" date="2018-03" db="EMBL/GenBank/DDBJ databases">
        <title>Genomic Encyclopedia of Archaeal and Bacterial Type Strains, Phase II (KMG-II): from individual species to whole genera.</title>
        <authorList>
            <person name="Goeker M."/>
        </authorList>
    </citation>
    <scope>NUCLEOTIDE SEQUENCE [LARGE SCALE GENOMIC DNA]</scope>
    <source>
        <strain evidence="6 7">DSM 44946</strain>
    </source>
</reference>
<comment type="caution">
    <text evidence="6">The sequence shown here is derived from an EMBL/GenBank/DDBJ whole genome shotgun (WGS) entry which is preliminary data.</text>
</comment>
<sequence>MNRHYVEQLISQNIRLVYYVVFKYYADLIKLVGKDDVVSVGKIGLVIAAQRYDPTRGTKFSTYAITVISQQIYKEIIQKEKRRKKKGDYKLVYMDGDSEDMEDKGFYEMIGQDDADLRATEARIFIETILPKLPEKQRKAIELYFGLKGHQEHTQREIAPIIGVTQAQVNRLIKKGLKKLRDEVMA</sequence>
<dbReference type="GO" id="GO:0003677">
    <property type="term" value="F:DNA binding"/>
    <property type="evidence" value="ECO:0007669"/>
    <property type="project" value="UniProtKB-KW"/>
</dbReference>
<organism evidence="6 7">
    <name type="scientific">Planifilum fimeticola</name>
    <dbReference type="NCBI Taxonomy" id="201975"/>
    <lineage>
        <taxon>Bacteria</taxon>
        <taxon>Bacillati</taxon>
        <taxon>Bacillota</taxon>
        <taxon>Bacilli</taxon>
        <taxon>Bacillales</taxon>
        <taxon>Thermoactinomycetaceae</taxon>
        <taxon>Planifilum</taxon>
    </lineage>
</organism>
<dbReference type="PRINTS" id="PR00046">
    <property type="entry name" value="SIGMA70FCT"/>
</dbReference>
<evidence type="ECO:0000256" key="4">
    <source>
        <dbReference type="ARBA" id="ARBA00023163"/>
    </source>
</evidence>
<dbReference type="OrthoDB" id="9799825at2"/>
<dbReference type="InterPro" id="IPR007630">
    <property type="entry name" value="RNA_pol_sigma70_r4"/>
</dbReference>
<dbReference type="AlphaFoldDB" id="A0A2T0LC08"/>
<dbReference type="GO" id="GO:0016987">
    <property type="term" value="F:sigma factor activity"/>
    <property type="evidence" value="ECO:0007669"/>
    <property type="project" value="UniProtKB-KW"/>
</dbReference>
<dbReference type="PROSITE" id="PS00715">
    <property type="entry name" value="SIGMA70_1"/>
    <property type="match status" value="1"/>
</dbReference>
<dbReference type="EMBL" id="PVNE01000024">
    <property type="protein sequence ID" value="PRX39506.1"/>
    <property type="molecule type" value="Genomic_DNA"/>
</dbReference>
<dbReference type="Proteomes" id="UP000237797">
    <property type="component" value="Unassembled WGS sequence"/>
</dbReference>
<keyword evidence="2" id="KW-0731">Sigma factor</keyword>
<evidence type="ECO:0000256" key="2">
    <source>
        <dbReference type="ARBA" id="ARBA00023082"/>
    </source>
</evidence>
<evidence type="ECO:0000259" key="5">
    <source>
        <dbReference type="PROSITE" id="PS00715"/>
    </source>
</evidence>
<proteinExistence type="predicted"/>
<dbReference type="CDD" id="cd06171">
    <property type="entry name" value="Sigma70_r4"/>
    <property type="match status" value="1"/>
</dbReference>
<dbReference type="InterPro" id="IPR013324">
    <property type="entry name" value="RNA_pol_sigma_r3/r4-like"/>
</dbReference>
<keyword evidence="4" id="KW-0804">Transcription</keyword>
<dbReference type="Pfam" id="PF04542">
    <property type="entry name" value="Sigma70_r2"/>
    <property type="match status" value="1"/>
</dbReference>
<dbReference type="InterPro" id="IPR014284">
    <property type="entry name" value="RNA_pol_sigma-70_dom"/>
</dbReference>
<dbReference type="Gene3D" id="1.10.10.10">
    <property type="entry name" value="Winged helix-like DNA-binding domain superfamily/Winged helix DNA-binding domain"/>
    <property type="match status" value="1"/>
</dbReference>
<gene>
    <name evidence="6" type="ORF">CLV97_12444</name>
</gene>
<dbReference type="SUPFAM" id="SSF88946">
    <property type="entry name" value="Sigma2 domain of RNA polymerase sigma factors"/>
    <property type="match status" value="1"/>
</dbReference>
<feature type="domain" description="RNA polymerase sigma-70" evidence="5">
    <location>
        <begin position="36"/>
        <end position="49"/>
    </location>
</feature>
<dbReference type="Pfam" id="PF04545">
    <property type="entry name" value="Sigma70_r4"/>
    <property type="match status" value="1"/>
</dbReference>
<keyword evidence="7" id="KW-1185">Reference proteome</keyword>
<dbReference type="GO" id="GO:0006352">
    <property type="term" value="P:DNA-templated transcription initiation"/>
    <property type="evidence" value="ECO:0007669"/>
    <property type="project" value="InterPro"/>
</dbReference>
<dbReference type="SUPFAM" id="SSF88659">
    <property type="entry name" value="Sigma3 and sigma4 domains of RNA polymerase sigma factors"/>
    <property type="match status" value="1"/>
</dbReference>
<dbReference type="PANTHER" id="PTHR30603:SF47">
    <property type="entry name" value="RNA POLYMERASE SIGMA FACTOR SIGD, CHLOROPLASTIC"/>
    <property type="match status" value="1"/>
</dbReference>
<dbReference type="NCBIfam" id="TIGR02937">
    <property type="entry name" value="sigma70-ECF"/>
    <property type="match status" value="1"/>
</dbReference>
<evidence type="ECO:0000313" key="7">
    <source>
        <dbReference type="Proteomes" id="UP000237797"/>
    </source>
</evidence>
<dbReference type="PANTHER" id="PTHR30603">
    <property type="entry name" value="RNA POLYMERASE SIGMA FACTOR RPO"/>
    <property type="match status" value="1"/>
</dbReference>
<dbReference type="RefSeq" id="WP_106346055.1">
    <property type="nucleotide sequence ID" value="NZ_PVNE01000024.1"/>
</dbReference>
<evidence type="ECO:0000256" key="1">
    <source>
        <dbReference type="ARBA" id="ARBA00023015"/>
    </source>
</evidence>
<name>A0A2T0LC08_9BACL</name>
<evidence type="ECO:0000313" key="6">
    <source>
        <dbReference type="EMBL" id="PRX39506.1"/>
    </source>
</evidence>
<keyword evidence="3" id="KW-0238">DNA-binding</keyword>
<dbReference type="InterPro" id="IPR007627">
    <property type="entry name" value="RNA_pol_sigma70_r2"/>
</dbReference>